<reference evidence="2" key="1">
    <citation type="journal article" date="2021" name="Syst. Appl. Microbiol.">
        <title>Roseomonas hellenica sp. nov., isolated from roots of wild-growing Alkanna tinctoria.</title>
        <authorList>
            <person name="Rat A."/>
            <person name="Naranjo H.D."/>
            <person name="Lebbe L."/>
            <person name="Cnockaert M."/>
            <person name="Krigas N."/>
            <person name="Grigoriadou K."/>
            <person name="Maloupa E."/>
            <person name="Willems A."/>
        </authorList>
    </citation>
    <scope>NUCLEOTIDE SEQUENCE [LARGE SCALE GENOMIC DNA]</scope>
    <source>
        <strain evidence="2">LMG 31523</strain>
    </source>
</reference>
<gene>
    <name evidence="1" type="ORF">GXW71_10735</name>
</gene>
<dbReference type="Proteomes" id="UP001196870">
    <property type="component" value="Unassembled WGS sequence"/>
</dbReference>
<dbReference type="RefSeq" id="WP_211852500.1">
    <property type="nucleotide sequence ID" value="NZ_JAAGBB010000011.1"/>
</dbReference>
<proteinExistence type="predicted"/>
<keyword evidence="2" id="KW-1185">Reference proteome</keyword>
<evidence type="ECO:0000313" key="1">
    <source>
        <dbReference type="EMBL" id="MBR0664827.1"/>
    </source>
</evidence>
<comment type="caution">
    <text evidence="1">The sequence shown here is derived from an EMBL/GenBank/DDBJ whole genome shotgun (WGS) entry which is preliminary data.</text>
</comment>
<sequence>MPPASRHPAPRSPLLAGLAEMTAEEPAARRALTRAIALGRALKLGERALALLALSLIEAARRAARPPAAI</sequence>
<name>A0ABS5EX07_9PROT</name>
<accession>A0ABS5EX07</accession>
<organism evidence="1 2">
    <name type="scientific">Plastoroseomonas hellenica</name>
    <dbReference type="NCBI Taxonomy" id="2687306"/>
    <lineage>
        <taxon>Bacteria</taxon>
        <taxon>Pseudomonadati</taxon>
        <taxon>Pseudomonadota</taxon>
        <taxon>Alphaproteobacteria</taxon>
        <taxon>Acetobacterales</taxon>
        <taxon>Acetobacteraceae</taxon>
        <taxon>Plastoroseomonas</taxon>
    </lineage>
</organism>
<evidence type="ECO:0000313" key="2">
    <source>
        <dbReference type="Proteomes" id="UP001196870"/>
    </source>
</evidence>
<protein>
    <submittedName>
        <fullName evidence="1">Uncharacterized protein</fullName>
    </submittedName>
</protein>
<dbReference type="EMBL" id="JAAGBB010000011">
    <property type="protein sequence ID" value="MBR0664827.1"/>
    <property type="molecule type" value="Genomic_DNA"/>
</dbReference>